<dbReference type="AlphaFoldDB" id="A0A0C3FE46"/>
<protein>
    <recommendedName>
        <fullName evidence="3">Ricin B lectin domain-containing protein</fullName>
    </recommendedName>
</protein>
<dbReference type="Proteomes" id="UP000054166">
    <property type="component" value="Unassembled WGS sequence"/>
</dbReference>
<dbReference type="OrthoDB" id="3166442at2759"/>
<name>A0A0C3FE46_PILCF</name>
<evidence type="ECO:0000313" key="2">
    <source>
        <dbReference type="Proteomes" id="UP000054166"/>
    </source>
</evidence>
<proteinExistence type="predicted"/>
<evidence type="ECO:0000313" key="1">
    <source>
        <dbReference type="EMBL" id="KIM78156.1"/>
    </source>
</evidence>
<evidence type="ECO:0008006" key="3">
    <source>
        <dbReference type="Google" id="ProtNLM"/>
    </source>
</evidence>
<dbReference type="HOGENOM" id="CLU_124597_0_0_1"/>
<organism evidence="1 2">
    <name type="scientific">Piloderma croceum (strain F 1598)</name>
    <dbReference type="NCBI Taxonomy" id="765440"/>
    <lineage>
        <taxon>Eukaryota</taxon>
        <taxon>Fungi</taxon>
        <taxon>Dikarya</taxon>
        <taxon>Basidiomycota</taxon>
        <taxon>Agaricomycotina</taxon>
        <taxon>Agaricomycetes</taxon>
        <taxon>Agaricomycetidae</taxon>
        <taxon>Atheliales</taxon>
        <taxon>Atheliaceae</taxon>
        <taxon>Piloderma</taxon>
    </lineage>
</organism>
<reference evidence="1 2" key="1">
    <citation type="submission" date="2014-04" db="EMBL/GenBank/DDBJ databases">
        <authorList>
            <consortium name="DOE Joint Genome Institute"/>
            <person name="Kuo A."/>
            <person name="Tarkka M."/>
            <person name="Buscot F."/>
            <person name="Kohler A."/>
            <person name="Nagy L.G."/>
            <person name="Floudas D."/>
            <person name="Copeland A."/>
            <person name="Barry K.W."/>
            <person name="Cichocki N."/>
            <person name="Veneault-Fourrey C."/>
            <person name="LaButti K."/>
            <person name="Lindquist E.A."/>
            <person name="Lipzen A."/>
            <person name="Lundell T."/>
            <person name="Morin E."/>
            <person name="Murat C."/>
            <person name="Sun H."/>
            <person name="Tunlid A."/>
            <person name="Henrissat B."/>
            <person name="Grigoriev I.V."/>
            <person name="Hibbett D.S."/>
            <person name="Martin F."/>
            <person name="Nordberg H.P."/>
            <person name="Cantor M.N."/>
            <person name="Hua S.X."/>
        </authorList>
    </citation>
    <scope>NUCLEOTIDE SEQUENCE [LARGE SCALE GENOMIC DNA]</scope>
    <source>
        <strain evidence="1 2">F 1598</strain>
    </source>
</reference>
<keyword evidence="2" id="KW-1185">Reference proteome</keyword>
<dbReference type="EMBL" id="KN833018">
    <property type="protein sequence ID" value="KIM78156.1"/>
    <property type="molecule type" value="Genomic_DNA"/>
</dbReference>
<accession>A0A0C3FE46</accession>
<sequence>MFTNAVSVPRASSGKCHTIATGYLSTLTSDNSGDKQLSLNSAEELTYNSGSVFRAAFQACPEATQDTEFANTGRLVVEPTSDNKCLTIINPSSSNGPWFVKSKTCTSDTKPSAGELWGRGNDFGNVIFWTGKCEPGIQLDSNGNIELASRDRIQFSCNGTYESMHLTQQKS</sequence>
<reference evidence="2" key="2">
    <citation type="submission" date="2015-01" db="EMBL/GenBank/DDBJ databases">
        <title>Evolutionary Origins and Diversification of the Mycorrhizal Mutualists.</title>
        <authorList>
            <consortium name="DOE Joint Genome Institute"/>
            <consortium name="Mycorrhizal Genomics Consortium"/>
            <person name="Kohler A."/>
            <person name="Kuo A."/>
            <person name="Nagy L.G."/>
            <person name="Floudas D."/>
            <person name="Copeland A."/>
            <person name="Barry K.W."/>
            <person name="Cichocki N."/>
            <person name="Veneault-Fourrey C."/>
            <person name="LaButti K."/>
            <person name="Lindquist E.A."/>
            <person name="Lipzen A."/>
            <person name="Lundell T."/>
            <person name="Morin E."/>
            <person name="Murat C."/>
            <person name="Riley R."/>
            <person name="Ohm R."/>
            <person name="Sun H."/>
            <person name="Tunlid A."/>
            <person name="Henrissat B."/>
            <person name="Grigoriev I.V."/>
            <person name="Hibbett D.S."/>
            <person name="Martin F."/>
        </authorList>
    </citation>
    <scope>NUCLEOTIDE SEQUENCE [LARGE SCALE GENOMIC DNA]</scope>
    <source>
        <strain evidence="2">F 1598</strain>
    </source>
</reference>
<dbReference type="InParanoid" id="A0A0C3FE46"/>
<gene>
    <name evidence="1" type="ORF">PILCRDRAFT_824622</name>
</gene>